<evidence type="ECO:0000313" key="3">
    <source>
        <dbReference type="Proteomes" id="UP000259465"/>
    </source>
</evidence>
<reference evidence="2 3" key="1">
    <citation type="submission" date="2018-08" db="EMBL/GenBank/DDBJ databases">
        <title>Complete genome sequence of JP2-74.</title>
        <authorList>
            <person name="Wu L."/>
        </authorList>
    </citation>
    <scope>NUCLEOTIDE SEQUENCE [LARGE SCALE GENOMIC DNA]</scope>
    <source>
        <strain evidence="2 3">JP2-74</strain>
    </source>
</reference>
<dbReference type="AlphaFoldDB" id="A0AAD0RQG3"/>
<evidence type="ECO:0000256" key="1">
    <source>
        <dbReference type="SAM" id="SignalP"/>
    </source>
</evidence>
<dbReference type="RefSeq" id="WP_019101085.1">
    <property type="nucleotide sequence ID" value="NZ_CP031968.1"/>
</dbReference>
<dbReference type="PROSITE" id="PS51257">
    <property type="entry name" value="PROKAR_LIPOPROTEIN"/>
    <property type="match status" value="1"/>
</dbReference>
<dbReference type="KEGG" id="crz:D1345_02770"/>
<dbReference type="Proteomes" id="UP000259465">
    <property type="component" value="Chromosome"/>
</dbReference>
<organism evidence="2 3">
    <name type="scientific">Chromobacterium rhizoryzae</name>
    <dbReference type="NCBI Taxonomy" id="1778675"/>
    <lineage>
        <taxon>Bacteria</taxon>
        <taxon>Pseudomonadati</taxon>
        <taxon>Pseudomonadota</taxon>
        <taxon>Betaproteobacteria</taxon>
        <taxon>Neisseriales</taxon>
        <taxon>Chromobacteriaceae</taxon>
        <taxon>Chromobacterium</taxon>
    </lineage>
</organism>
<accession>A0AAD0RQG3</accession>
<name>A0AAD0RQG3_9NEIS</name>
<dbReference type="EMBL" id="CP031968">
    <property type="protein sequence ID" value="AXT45181.1"/>
    <property type="molecule type" value="Genomic_DNA"/>
</dbReference>
<dbReference type="InterPro" id="IPR038706">
    <property type="entry name" value="Type_VI_SciN-like_sf"/>
</dbReference>
<feature type="signal peptide" evidence="1">
    <location>
        <begin position="1"/>
        <end position="27"/>
    </location>
</feature>
<dbReference type="PANTHER" id="PTHR37625">
    <property type="entry name" value="OUTER MEMBRANE LIPOPROTEIN-RELATED"/>
    <property type="match status" value="1"/>
</dbReference>
<keyword evidence="3" id="KW-1185">Reference proteome</keyword>
<sequence length="179" mass="19729">MMKKRPRWQQVRTLFYAIAIASLTACSSTKTIDIKAEGSPSLNRDAKGKPLSVVVHVYQLKNQQAFNRLTMEALSSGKPESELLGDSLISSKELTFLPGGKVTLEDVTIEKDAQFIGVVGFFRRPDAHFWRLLYDADAVRSKDLSFRAADCHLEAIKPKSLTMPGQPASAKADCAASRN</sequence>
<protein>
    <submittedName>
        <fullName evidence="2">Type VI secretion system lipoprotein TssJ</fullName>
    </submittedName>
</protein>
<keyword evidence="2" id="KW-0449">Lipoprotein</keyword>
<dbReference type="NCBIfam" id="TIGR03352">
    <property type="entry name" value="VI_chp_3"/>
    <property type="match status" value="1"/>
</dbReference>
<dbReference type="InterPro" id="IPR017734">
    <property type="entry name" value="T6SS_SciN"/>
</dbReference>
<evidence type="ECO:0000313" key="2">
    <source>
        <dbReference type="EMBL" id="AXT45181.1"/>
    </source>
</evidence>
<feature type="chain" id="PRO_5042281665" evidence="1">
    <location>
        <begin position="28"/>
        <end position="179"/>
    </location>
</feature>
<keyword evidence="1" id="KW-0732">Signal</keyword>
<dbReference type="Pfam" id="PF12790">
    <property type="entry name" value="T6SS-SciN"/>
    <property type="match status" value="1"/>
</dbReference>
<dbReference type="Gene3D" id="2.60.40.4150">
    <property type="entry name" value="Type VI secretion system, lipoprotein SciN"/>
    <property type="match status" value="1"/>
</dbReference>
<dbReference type="PANTHER" id="PTHR37625:SF4">
    <property type="entry name" value="OUTER MEMBRANE LIPOPROTEIN"/>
    <property type="match status" value="1"/>
</dbReference>
<gene>
    <name evidence="2" type="primary">tssJ</name>
    <name evidence="2" type="ORF">D1345_02770</name>
</gene>
<proteinExistence type="predicted"/>
<dbReference type="GeneID" id="58558255"/>